<organism evidence="1 2">
    <name type="scientific">Desulfonema magnum</name>
    <dbReference type="NCBI Taxonomy" id="45655"/>
    <lineage>
        <taxon>Bacteria</taxon>
        <taxon>Pseudomonadati</taxon>
        <taxon>Thermodesulfobacteriota</taxon>
        <taxon>Desulfobacteria</taxon>
        <taxon>Desulfobacterales</taxon>
        <taxon>Desulfococcaceae</taxon>
        <taxon>Desulfonema</taxon>
    </lineage>
</organism>
<name>A0A975GRU8_9BACT</name>
<dbReference type="EMBL" id="CP061800">
    <property type="protein sequence ID" value="QTA91409.1"/>
    <property type="molecule type" value="Genomic_DNA"/>
</dbReference>
<sequence length="42" mass="4812">MSSAAGFMVRYDLPAITTDHEIRGYMTKCQRTNHKSPMTNHN</sequence>
<keyword evidence="2" id="KW-1185">Reference proteome</keyword>
<protein>
    <submittedName>
        <fullName evidence="1">Uncharacterized protein</fullName>
    </submittedName>
</protein>
<evidence type="ECO:0000313" key="2">
    <source>
        <dbReference type="Proteomes" id="UP000663722"/>
    </source>
</evidence>
<gene>
    <name evidence="1" type="ORF">dnm_074760</name>
</gene>
<dbReference type="AlphaFoldDB" id="A0A975GRU8"/>
<dbReference type="Proteomes" id="UP000663722">
    <property type="component" value="Chromosome"/>
</dbReference>
<dbReference type="KEGG" id="dmm:dnm_074760"/>
<reference evidence="1" key="1">
    <citation type="journal article" date="2021" name="Microb. Physiol.">
        <title>Proteogenomic Insights into the Physiology of Marine, Sulfate-Reducing, Filamentous Desulfonema limicola and Desulfonema magnum.</title>
        <authorList>
            <person name="Schnaars V."/>
            <person name="Wohlbrand L."/>
            <person name="Scheve S."/>
            <person name="Hinrichs C."/>
            <person name="Reinhardt R."/>
            <person name="Rabus R."/>
        </authorList>
    </citation>
    <scope>NUCLEOTIDE SEQUENCE</scope>
    <source>
        <strain evidence="1">4be13</strain>
    </source>
</reference>
<evidence type="ECO:0000313" key="1">
    <source>
        <dbReference type="EMBL" id="QTA91409.1"/>
    </source>
</evidence>
<proteinExistence type="predicted"/>
<accession>A0A975GRU8</accession>